<evidence type="ECO:0000256" key="1">
    <source>
        <dbReference type="ARBA" id="ARBA00006987"/>
    </source>
</evidence>
<dbReference type="CDD" id="cd13579">
    <property type="entry name" value="PBP2_Bug_NagM"/>
    <property type="match status" value="1"/>
</dbReference>
<evidence type="ECO:0000313" key="4">
    <source>
        <dbReference type="Proteomes" id="UP000306236"/>
    </source>
</evidence>
<evidence type="ECO:0000256" key="2">
    <source>
        <dbReference type="SAM" id="SignalP"/>
    </source>
</evidence>
<dbReference type="InterPro" id="IPR042100">
    <property type="entry name" value="Bug_dom1"/>
</dbReference>
<dbReference type="Pfam" id="PF03401">
    <property type="entry name" value="TctC"/>
    <property type="match status" value="1"/>
</dbReference>
<dbReference type="RefSeq" id="WP_136406121.1">
    <property type="nucleotide sequence ID" value="NZ_SSWX01000008.1"/>
</dbReference>
<dbReference type="EMBL" id="SSWX01000008">
    <property type="protein sequence ID" value="THJ34012.1"/>
    <property type="molecule type" value="Genomic_DNA"/>
</dbReference>
<evidence type="ECO:0000313" key="3">
    <source>
        <dbReference type="EMBL" id="THJ34012.1"/>
    </source>
</evidence>
<dbReference type="Gene3D" id="3.40.190.10">
    <property type="entry name" value="Periplasmic binding protein-like II"/>
    <property type="match status" value="1"/>
</dbReference>
<dbReference type="SUPFAM" id="SSF53850">
    <property type="entry name" value="Periplasmic binding protein-like II"/>
    <property type="match status" value="1"/>
</dbReference>
<comment type="similarity">
    <text evidence="1">Belongs to the UPF0065 (bug) family.</text>
</comment>
<sequence>MTTFNRRQWLGVSLQAAAATAAVAHWPAALAQSARPIYVLVGFPPGGGSDALARLLAVHMQKELGATMVVDNRPGAGGQIAAQNLKAAAPDGNTVFLSHDHTVTIVPKVVKTPGFDTEKDFQAVAGVANFVNAFAVTASHPAKTFDEYVAWVKEQKSAPMRAIGVPAPASTLEFIAKSLDKQYELDIETVPYRGSGPMLADLMGAQIQAGFATLPELIELHKAGRVRILNVLGDKRQPIVPDVPTFAEIGVAGFEQAPFYGFFAPKGISAEKIAQWEQATQKVLQVPEVRKQLEDWGMTVEYMDHQQLQDAEASYSKTWARIIDDLGYEPQ</sequence>
<keyword evidence="2" id="KW-0732">Signal</keyword>
<dbReference type="InterPro" id="IPR005064">
    <property type="entry name" value="BUG"/>
</dbReference>
<comment type="caution">
    <text evidence="3">The sequence shown here is derived from an EMBL/GenBank/DDBJ whole genome shotgun (WGS) entry which is preliminary data.</text>
</comment>
<organism evidence="3 4">
    <name type="scientific">Lampropedia aestuarii</name>
    <dbReference type="NCBI Taxonomy" id="2562762"/>
    <lineage>
        <taxon>Bacteria</taxon>
        <taxon>Pseudomonadati</taxon>
        <taxon>Pseudomonadota</taxon>
        <taxon>Betaproteobacteria</taxon>
        <taxon>Burkholderiales</taxon>
        <taxon>Comamonadaceae</taxon>
        <taxon>Lampropedia</taxon>
    </lineage>
</organism>
<dbReference type="Gene3D" id="3.40.190.150">
    <property type="entry name" value="Bordetella uptake gene, domain 1"/>
    <property type="match status" value="1"/>
</dbReference>
<dbReference type="OrthoDB" id="8845010at2"/>
<feature type="chain" id="PRO_5020783716" evidence="2">
    <location>
        <begin position="25"/>
        <end position="331"/>
    </location>
</feature>
<dbReference type="AlphaFoldDB" id="A0A4V3YX67"/>
<name>A0A4V3YX67_9BURK</name>
<dbReference type="PROSITE" id="PS51318">
    <property type="entry name" value="TAT"/>
    <property type="match status" value="1"/>
</dbReference>
<keyword evidence="4" id="KW-1185">Reference proteome</keyword>
<dbReference type="PANTHER" id="PTHR42928">
    <property type="entry name" value="TRICARBOXYLATE-BINDING PROTEIN"/>
    <property type="match status" value="1"/>
</dbReference>
<reference evidence="3 4" key="1">
    <citation type="submission" date="2019-04" db="EMBL/GenBank/DDBJ databases">
        <title>Lampropedia sp YIM MLB12 draf genome.</title>
        <authorList>
            <person name="Wang Y.-X."/>
        </authorList>
    </citation>
    <scope>NUCLEOTIDE SEQUENCE [LARGE SCALE GENOMIC DNA]</scope>
    <source>
        <strain evidence="3 4">YIM MLB12</strain>
    </source>
</reference>
<protein>
    <submittedName>
        <fullName evidence="3">Twin-arginine translocation pathway signal</fullName>
    </submittedName>
</protein>
<feature type="signal peptide" evidence="2">
    <location>
        <begin position="1"/>
        <end position="24"/>
    </location>
</feature>
<dbReference type="PANTHER" id="PTHR42928:SF5">
    <property type="entry name" value="BLR1237 PROTEIN"/>
    <property type="match status" value="1"/>
</dbReference>
<gene>
    <name evidence="3" type="ORF">E8K88_07920</name>
</gene>
<dbReference type="Proteomes" id="UP000306236">
    <property type="component" value="Unassembled WGS sequence"/>
</dbReference>
<dbReference type="PIRSF" id="PIRSF017082">
    <property type="entry name" value="YflP"/>
    <property type="match status" value="1"/>
</dbReference>
<proteinExistence type="inferred from homology"/>
<dbReference type="InterPro" id="IPR006311">
    <property type="entry name" value="TAT_signal"/>
</dbReference>
<accession>A0A4V3YX67</accession>